<organism evidence="2 4">
    <name type="scientific">Polarella glacialis</name>
    <name type="common">Dinoflagellate</name>
    <dbReference type="NCBI Taxonomy" id="89957"/>
    <lineage>
        <taxon>Eukaryota</taxon>
        <taxon>Sar</taxon>
        <taxon>Alveolata</taxon>
        <taxon>Dinophyceae</taxon>
        <taxon>Suessiales</taxon>
        <taxon>Suessiaceae</taxon>
        <taxon>Polarella</taxon>
    </lineage>
</organism>
<evidence type="ECO:0000313" key="2">
    <source>
        <dbReference type="EMBL" id="CAE8593994.1"/>
    </source>
</evidence>
<dbReference type="EMBL" id="CAJNNV010023404">
    <property type="protein sequence ID" value="CAE8608668.1"/>
    <property type="molecule type" value="Genomic_DNA"/>
</dbReference>
<comment type="caution">
    <text evidence="2">The sequence shown here is derived from an EMBL/GenBank/DDBJ whole genome shotgun (WGS) entry which is preliminary data.</text>
</comment>
<dbReference type="Proteomes" id="UP000654075">
    <property type="component" value="Unassembled WGS sequence"/>
</dbReference>
<evidence type="ECO:0000313" key="3">
    <source>
        <dbReference type="EMBL" id="CAE8608668.1"/>
    </source>
</evidence>
<name>A0A813E0U5_POLGL</name>
<proteinExistence type="predicted"/>
<protein>
    <submittedName>
        <fullName evidence="2">Uncharacterized protein</fullName>
    </submittedName>
</protein>
<sequence>MFASISIEENTLILNCYQTSTPGEQSTGARIPEAEIGSCRLLTFSHKLLLLLVLLRVVVIIVVVDVVDAHFHNLLSQPQQPIDPHPGRTDWRLPASSALRKPQLQTEQDGKQKPTWIQHVLKDQVVL</sequence>
<gene>
    <name evidence="2" type="ORF">PGLA1383_LOCUS12571</name>
    <name evidence="3" type="ORF">PGLA1383_LOCUS26520</name>
</gene>
<accession>A0A813E0U5</accession>
<dbReference type="AlphaFoldDB" id="A0A813E0U5"/>
<feature type="transmembrane region" description="Helical" evidence="1">
    <location>
        <begin position="48"/>
        <end position="67"/>
    </location>
</feature>
<keyword evidence="1" id="KW-0472">Membrane</keyword>
<keyword evidence="1" id="KW-0812">Transmembrane</keyword>
<keyword evidence="1" id="KW-1133">Transmembrane helix</keyword>
<dbReference type="EMBL" id="CAJNNV010006725">
    <property type="protein sequence ID" value="CAE8593994.1"/>
    <property type="molecule type" value="Genomic_DNA"/>
</dbReference>
<reference evidence="2" key="1">
    <citation type="submission" date="2021-02" db="EMBL/GenBank/DDBJ databases">
        <authorList>
            <person name="Dougan E. K."/>
            <person name="Rhodes N."/>
            <person name="Thang M."/>
            <person name="Chan C."/>
        </authorList>
    </citation>
    <scope>NUCLEOTIDE SEQUENCE</scope>
</reference>
<keyword evidence="4" id="KW-1185">Reference proteome</keyword>
<evidence type="ECO:0000313" key="4">
    <source>
        <dbReference type="Proteomes" id="UP000654075"/>
    </source>
</evidence>
<evidence type="ECO:0000256" key="1">
    <source>
        <dbReference type="SAM" id="Phobius"/>
    </source>
</evidence>